<evidence type="ECO:0008006" key="3">
    <source>
        <dbReference type="Google" id="ProtNLM"/>
    </source>
</evidence>
<name>A0A2P7QYY8_9SPHN</name>
<protein>
    <recommendedName>
        <fullName evidence="3">Sel1 repeat family protein</fullName>
    </recommendedName>
</protein>
<organism evidence="1 2">
    <name type="scientific">Allosphingosinicella deserti</name>
    <dbReference type="NCBI Taxonomy" id="2116704"/>
    <lineage>
        <taxon>Bacteria</taxon>
        <taxon>Pseudomonadati</taxon>
        <taxon>Pseudomonadota</taxon>
        <taxon>Alphaproteobacteria</taxon>
        <taxon>Sphingomonadales</taxon>
        <taxon>Sphingomonadaceae</taxon>
        <taxon>Allosphingosinicella</taxon>
    </lineage>
</organism>
<dbReference type="AlphaFoldDB" id="A0A2P7QYY8"/>
<sequence>MATLLANVVRAVQRAVLRSPGIAEAEQALMRGDLATSTSILKRLSGEGDPEAGRMLGVQYAFGDPEYRNPAEAMRLFRVAADAGSLKALVHIGELLHIGRGVPEDPPAAISYYRQAAERGEPLGALLLGATLLEGDGDSVAPDPKEGVKWLRVAADGDYGDAMLILGEAYRDGRGIEKDYDEAMRIFRAGAAKPYAACERAIGAMYEQGLGVPEDPAEAFRWYVRASAGRDPEAPRNVAACFANGHGVEKNERLAALYREEAANRDDTPTREAAAPDGQEVGAAAEIGREAQLGETGPHIPAPGFVRRLIEGLEGFGPPGPALQHAGVACLKEQAEAGDLDATFMLAMLYDQGRGVPEDPAEALRLLRLCAEGGDANAERSVGIMYLHGRGVRRDREEAFAWTRRAADHGSAEAMADLGAEHLWGGAVPVDPDAAMDWLTKAADAGSVRAISILGQQYLLGEIVPKDAIRGLQLLQSAAGLGDARAMGRLGLVCAIGREVEKDLDSAEAWLCKAVAAGDEEAEEMLDEVRAERLGFA</sequence>
<dbReference type="EMBL" id="PXYI01000001">
    <property type="protein sequence ID" value="PSJ43174.1"/>
    <property type="molecule type" value="Genomic_DNA"/>
</dbReference>
<comment type="caution">
    <text evidence="1">The sequence shown here is derived from an EMBL/GenBank/DDBJ whole genome shotgun (WGS) entry which is preliminary data.</text>
</comment>
<reference evidence="1 2" key="1">
    <citation type="submission" date="2018-03" db="EMBL/GenBank/DDBJ databases">
        <title>The draft genome of Sphingosinicella sp. GL-C-18.</title>
        <authorList>
            <person name="Liu L."/>
            <person name="Li L."/>
            <person name="Liang L."/>
            <person name="Zhang X."/>
            <person name="Wang T."/>
        </authorList>
    </citation>
    <scope>NUCLEOTIDE SEQUENCE [LARGE SCALE GENOMIC DNA]</scope>
    <source>
        <strain evidence="1 2">GL-C-18</strain>
    </source>
</reference>
<dbReference type="Pfam" id="PF08238">
    <property type="entry name" value="Sel1"/>
    <property type="match status" value="11"/>
</dbReference>
<dbReference type="Gene3D" id="1.25.40.10">
    <property type="entry name" value="Tetratricopeptide repeat domain"/>
    <property type="match status" value="2"/>
</dbReference>
<evidence type="ECO:0000313" key="2">
    <source>
        <dbReference type="Proteomes" id="UP000241167"/>
    </source>
</evidence>
<accession>A0A2P7QYY8</accession>
<dbReference type="PANTHER" id="PTHR43628:SF1">
    <property type="entry name" value="CHITIN SYNTHASE REGULATORY FACTOR 2-RELATED"/>
    <property type="match status" value="1"/>
</dbReference>
<keyword evidence="2" id="KW-1185">Reference proteome</keyword>
<dbReference type="Proteomes" id="UP000241167">
    <property type="component" value="Unassembled WGS sequence"/>
</dbReference>
<dbReference type="SUPFAM" id="SSF81901">
    <property type="entry name" value="HCP-like"/>
    <property type="match status" value="3"/>
</dbReference>
<dbReference type="InterPro" id="IPR011990">
    <property type="entry name" value="TPR-like_helical_dom_sf"/>
</dbReference>
<evidence type="ECO:0000313" key="1">
    <source>
        <dbReference type="EMBL" id="PSJ43174.1"/>
    </source>
</evidence>
<dbReference type="InterPro" id="IPR006597">
    <property type="entry name" value="Sel1-like"/>
</dbReference>
<dbReference type="OrthoDB" id="9797030at2"/>
<dbReference type="PANTHER" id="PTHR43628">
    <property type="entry name" value="ACTIVATOR OF C KINASE PROTEIN 1-RELATED"/>
    <property type="match status" value="1"/>
</dbReference>
<dbReference type="InterPro" id="IPR052945">
    <property type="entry name" value="Mitotic_Regulator"/>
</dbReference>
<proteinExistence type="predicted"/>
<gene>
    <name evidence="1" type="ORF">C7I55_01955</name>
</gene>
<dbReference type="RefSeq" id="WP_106511194.1">
    <property type="nucleotide sequence ID" value="NZ_PXYI01000001.1"/>
</dbReference>
<dbReference type="SMART" id="SM00671">
    <property type="entry name" value="SEL1"/>
    <property type="match status" value="11"/>
</dbReference>